<organism evidence="7 8">
    <name type="scientific">Carya illinoinensis</name>
    <name type="common">Pecan</name>
    <dbReference type="NCBI Taxonomy" id="32201"/>
    <lineage>
        <taxon>Eukaryota</taxon>
        <taxon>Viridiplantae</taxon>
        <taxon>Streptophyta</taxon>
        <taxon>Embryophyta</taxon>
        <taxon>Tracheophyta</taxon>
        <taxon>Spermatophyta</taxon>
        <taxon>Magnoliopsida</taxon>
        <taxon>eudicotyledons</taxon>
        <taxon>Gunneridae</taxon>
        <taxon>Pentapetalae</taxon>
        <taxon>rosids</taxon>
        <taxon>fabids</taxon>
        <taxon>Fagales</taxon>
        <taxon>Juglandaceae</taxon>
        <taxon>Carya</taxon>
    </lineage>
</organism>
<feature type="transmembrane region" description="Helical" evidence="6">
    <location>
        <begin position="20"/>
        <end position="36"/>
    </location>
</feature>
<evidence type="ECO:0000256" key="4">
    <source>
        <dbReference type="ARBA" id="ARBA00022989"/>
    </source>
</evidence>
<evidence type="ECO:0000256" key="1">
    <source>
        <dbReference type="ARBA" id="ARBA00004141"/>
    </source>
</evidence>
<comment type="similarity">
    <text evidence="2">Belongs to the Cold-regulated 413 protein family.</text>
</comment>
<comment type="subcellular location">
    <subcellularLocation>
        <location evidence="1">Membrane</location>
        <topology evidence="1">Multi-pass membrane protein</topology>
    </subcellularLocation>
</comment>
<evidence type="ECO:0000256" key="5">
    <source>
        <dbReference type="ARBA" id="ARBA00023136"/>
    </source>
</evidence>
<protein>
    <submittedName>
        <fullName evidence="7">Uncharacterized protein</fullName>
    </submittedName>
</protein>
<dbReference type="Pfam" id="PF05562">
    <property type="entry name" value="WCOR413"/>
    <property type="match status" value="1"/>
</dbReference>
<evidence type="ECO:0000256" key="6">
    <source>
        <dbReference type="SAM" id="Phobius"/>
    </source>
</evidence>
<feature type="transmembrane region" description="Helical" evidence="6">
    <location>
        <begin position="48"/>
        <end position="65"/>
    </location>
</feature>
<comment type="caution">
    <text evidence="7">The sequence shown here is derived from an EMBL/GenBank/DDBJ whole genome shotgun (WGS) entry which is preliminary data.</text>
</comment>
<dbReference type="PANTHER" id="PTHR33596:SF17">
    <property type="entry name" value="COLD-REGULATED 413 INNER MEMBRANE PROTEIN 1, CHLOROPLASTIC-RELATED"/>
    <property type="match status" value="1"/>
</dbReference>
<dbReference type="AlphaFoldDB" id="A0A922E5N3"/>
<accession>A0A922E5N3</accession>
<evidence type="ECO:0000313" key="8">
    <source>
        <dbReference type="Proteomes" id="UP000811246"/>
    </source>
</evidence>
<dbReference type="PANTHER" id="PTHR33596">
    <property type="entry name" value="COLD-REGULATED 413 PLASMA MEMBRANE PROTEIN 2"/>
    <property type="match status" value="1"/>
</dbReference>
<keyword evidence="4 6" id="KW-1133">Transmembrane helix</keyword>
<dbReference type="InterPro" id="IPR008892">
    <property type="entry name" value="COR413"/>
</dbReference>
<evidence type="ECO:0000256" key="2">
    <source>
        <dbReference type="ARBA" id="ARBA00005852"/>
    </source>
</evidence>
<dbReference type="EMBL" id="CM031833">
    <property type="protein sequence ID" value="KAG6695972.1"/>
    <property type="molecule type" value="Genomic_DNA"/>
</dbReference>
<dbReference type="Proteomes" id="UP000811246">
    <property type="component" value="Chromosome 9"/>
</dbReference>
<reference evidence="7" key="1">
    <citation type="submission" date="2021-01" db="EMBL/GenBank/DDBJ databases">
        <authorList>
            <person name="Lovell J.T."/>
            <person name="Bentley N."/>
            <person name="Bhattarai G."/>
            <person name="Jenkins J.W."/>
            <person name="Sreedasyam A."/>
            <person name="Alarcon Y."/>
            <person name="Bock C."/>
            <person name="Boston L."/>
            <person name="Carlson J."/>
            <person name="Cervantes K."/>
            <person name="Clermont K."/>
            <person name="Krom N."/>
            <person name="Kubenka K."/>
            <person name="Mamidi S."/>
            <person name="Mattison C."/>
            <person name="Monteros M."/>
            <person name="Pisani C."/>
            <person name="Plott C."/>
            <person name="Rajasekar S."/>
            <person name="Rhein H.S."/>
            <person name="Rohla C."/>
            <person name="Song M."/>
            <person name="Hilaire R.S."/>
            <person name="Shu S."/>
            <person name="Wells L."/>
            <person name="Wang X."/>
            <person name="Webber J."/>
            <person name="Heerema R.J."/>
            <person name="Klein P."/>
            <person name="Conner P."/>
            <person name="Grauke L."/>
            <person name="Grimwood J."/>
            <person name="Schmutz J."/>
            <person name="Randall J.J."/>
        </authorList>
    </citation>
    <scope>NUCLEOTIDE SEQUENCE</scope>
    <source>
        <tissue evidence="7">Leaf</tissue>
    </source>
</reference>
<evidence type="ECO:0000313" key="7">
    <source>
        <dbReference type="EMBL" id="KAG6695972.1"/>
    </source>
</evidence>
<name>A0A922E5N3_CARIL</name>
<evidence type="ECO:0000256" key="3">
    <source>
        <dbReference type="ARBA" id="ARBA00022692"/>
    </source>
</evidence>
<sequence>MTQVFKSRFPMQSNETQEGAIISLLIAGYLAFQHFSRAGSMQKAFDPGSFVATLAIIFITAVSCSF</sequence>
<keyword evidence="3 6" id="KW-0812">Transmembrane</keyword>
<keyword evidence="5 6" id="KW-0472">Membrane</keyword>
<dbReference type="GO" id="GO:0016020">
    <property type="term" value="C:membrane"/>
    <property type="evidence" value="ECO:0007669"/>
    <property type="project" value="UniProtKB-SubCell"/>
</dbReference>
<gene>
    <name evidence="7" type="ORF">I3842_09G124800</name>
</gene>
<proteinExistence type="inferred from homology"/>